<evidence type="ECO:0000313" key="2">
    <source>
        <dbReference type="Proteomes" id="UP001221208"/>
    </source>
</evidence>
<proteinExistence type="predicted"/>
<dbReference type="RefSeq" id="WP_273670165.1">
    <property type="nucleotide sequence ID" value="NZ_JAQQXR010000002.1"/>
</dbReference>
<dbReference type="Proteomes" id="UP001221208">
    <property type="component" value="Unassembled WGS sequence"/>
</dbReference>
<gene>
    <name evidence="1" type="ORF">OIK44_07830</name>
</gene>
<name>A0ABT5JXM3_9BURK</name>
<protein>
    <submittedName>
        <fullName evidence="1">Uncharacterized protein</fullName>
    </submittedName>
</protein>
<dbReference type="EMBL" id="JAQQXR010000002">
    <property type="protein sequence ID" value="MDC8757492.1"/>
    <property type="molecule type" value="Genomic_DNA"/>
</dbReference>
<accession>A0ABT5JXM3</accession>
<comment type="caution">
    <text evidence="1">The sequence shown here is derived from an EMBL/GenBank/DDBJ whole genome shotgun (WGS) entry which is preliminary data.</text>
</comment>
<keyword evidence="2" id="KW-1185">Reference proteome</keyword>
<reference evidence="1 2" key="1">
    <citation type="submission" date="2022-10" db="EMBL/GenBank/DDBJ databases">
        <title>Janthinobacterium sp. hw3 Genome sequencing.</title>
        <authorList>
            <person name="Park S."/>
        </authorList>
    </citation>
    <scope>NUCLEOTIDE SEQUENCE [LARGE SCALE GENOMIC DNA]</scope>
    <source>
        <strain evidence="2">hw3</strain>
    </source>
</reference>
<evidence type="ECO:0000313" key="1">
    <source>
        <dbReference type="EMBL" id="MDC8757492.1"/>
    </source>
</evidence>
<sequence>MPDQSITLDDTERDLLERIRQQQGLSSIEQAGEWLLKSSVRKSAKGITGRGRALYQVERKHK</sequence>
<organism evidence="1 2">
    <name type="scientific">Janthinobacterium fluminis</name>
    <dbReference type="NCBI Taxonomy" id="2987524"/>
    <lineage>
        <taxon>Bacteria</taxon>
        <taxon>Pseudomonadati</taxon>
        <taxon>Pseudomonadota</taxon>
        <taxon>Betaproteobacteria</taxon>
        <taxon>Burkholderiales</taxon>
        <taxon>Oxalobacteraceae</taxon>
        <taxon>Janthinobacterium</taxon>
    </lineage>
</organism>